<dbReference type="AlphaFoldDB" id="A0AAV7DN02"/>
<dbReference type="PANTHER" id="PTHR33960:SF1">
    <property type="entry name" value="SIMILAR TO KIAA0825 PROTEIN"/>
    <property type="match status" value="1"/>
</dbReference>
<gene>
    <name evidence="1" type="ORF">GDO81_002576</name>
</gene>
<keyword evidence="2" id="KW-1185">Reference proteome</keyword>
<dbReference type="Proteomes" id="UP000824782">
    <property type="component" value="Unassembled WGS sequence"/>
</dbReference>
<protein>
    <submittedName>
        <fullName evidence="1">Uncharacterized protein</fullName>
    </submittedName>
</protein>
<dbReference type="PANTHER" id="PTHR33960">
    <property type="entry name" value="SIMILAR TO KIAA0825 PROTEIN"/>
    <property type="match status" value="1"/>
</dbReference>
<sequence length="252" mass="28980">MDDSSHAEVMLFLKTLQHFLKNVENQEDLILQFLMDLHSQSGISFPSSPSASSFHCTSQTSLHVIDDDSSMDLQSLWDDVRLHLRRHLVGKLQTTLDTSESQPKVNFKAQCLQRLLFLYPESDVLVKYQNIQQNVVVELLHGFRERKIESVLGAYQKAIPRVFTMIKEDLFVLSHVIDSSSIIKFINETFFEAITEEMKTFFDILYEPSTEEQGLQPARLIKKKHKQRVHALAVSGLDSDLIITLNQTENPF</sequence>
<evidence type="ECO:0000313" key="1">
    <source>
        <dbReference type="EMBL" id="KAG8598349.1"/>
    </source>
</evidence>
<accession>A0AAV7DN02</accession>
<reference evidence="1" key="1">
    <citation type="thesis" date="2020" institute="ProQuest LLC" country="789 East Eisenhower Parkway, Ann Arbor, MI, USA">
        <title>Comparative Genomics and Chromosome Evolution.</title>
        <authorList>
            <person name="Mudd A.B."/>
        </authorList>
    </citation>
    <scope>NUCLEOTIDE SEQUENCE</scope>
    <source>
        <strain evidence="1">237g6f4</strain>
        <tissue evidence="1">Blood</tissue>
    </source>
</reference>
<dbReference type="EMBL" id="WNYA01000001">
    <property type="protein sequence ID" value="KAG8598349.1"/>
    <property type="molecule type" value="Genomic_DNA"/>
</dbReference>
<organism evidence="1 2">
    <name type="scientific">Engystomops pustulosus</name>
    <name type="common">Tungara frog</name>
    <name type="synonym">Physalaemus pustulosus</name>
    <dbReference type="NCBI Taxonomy" id="76066"/>
    <lineage>
        <taxon>Eukaryota</taxon>
        <taxon>Metazoa</taxon>
        <taxon>Chordata</taxon>
        <taxon>Craniata</taxon>
        <taxon>Vertebrata</taxon>
        <taxon>Euteleostomi</taxon>
        <taxon>Amphibia</taxon>
        <taxon>Batrachia</taxon>
        <taxon>Anura</taxon>
        <taxon>Neobatrachia</taxon>
        <taxon>Hyloidea</taxon>
        <taxon>Leptodactylidae</taxon>
        <taxon>Leiuperinae</taxon>
        <taxon>Engystomops</taxon>
    </lineage>
</organism>
<proteinExistence type="predicted"/>
<evidence type="ECO:0000313" key="2">
    <source>
        <dbReference type="Proteomes" id="UP000824782"/>
    </source>
</evidence>
<name>A0AAV7DN02_ENGPU</name>
<comment type="caution">
    <text evidence="1">The sequence shown here is derived from an EMBL/GenBank/DDBJ whole genome shotgun (WGS) entry which is preliminary data.</text>
</comment>
<dbReference type="InterPro" id="IPR027993">
    <property type="entry name" value="DUF4495"/>
</dbReference>